<feature type="transmembrane region" description="Helical" evidence="19">
    <location>
        <begin position="133"/>
        <end position="149"/>
    </location>
</feature>
<feature type="transmembrane region" description="Helical" evidence="19">
    <location>
        <begin position="28"/>
        <end position="57"/>
    </location>
</feature>
<name>A0A9C7G7C2_9BACI</name>
<keyword evidence="10 18" id="KW-0808">Transferase</keyword>
<feature type="transmembrane region" description="Helical" evidence="19">
    <location>
        <begin position="197"/>
        <end position="216"/>
    </location>
</feature>
<evidence type="ECO:0000313" key="20">
    <source>
        <dbReference type="EMBL" id="CAG9607416.1"/>
    </source>
</evidence>
<dbReference type="GO" id="GO:0005886">
    <property type="term" value="C:plasma membrane"/>
    <property type="evidence" value="ECO:0007669"/>
    <property type="project" value="UniProtKB-SubCell"/>
</dbReference>
<dbReference type="PANTHER" id="PTHR46382">
    <property type="entry name" value="PHOSPHATIDATE CYTIDYLYLTRANSFERASE"/>
    <property type="match status" value="1"/>
</dbReference>
<evidence type="ECO:0000256" key="6">
    <source>
        <dbReference type="ARBA" id="ARBA00012487"/>
    </source>
</evidence>
<evidence type="ECO:0000256" key="9">
    <source>
        <dbReference type="ARBA" id="ARBA00022516"/>
    </source>
</evidence>
<evidence type="ECO:0000256" key="16">
    <source>
        <dbReference type="ARBA" id="ARBA00023209"/>
    </source>
</evidence>
<proteinExistence type="inferred from homology"/>
<keyword evidence="12 18" id="KW-0548">Nucleotidyltransferase</keyword>
<accession>A0A9C7G7C2</accession>
<comment type="caution">
    <text evidence="20">The sequence shown here is derived from an EMBL/GenBank/DDBJ whole genome shotgun (WGS) entry which is preliminary data.</text>
</comment>
<keyword evidence="15 19" id="KW-0472">Membrane</keyword>
<keyword evidence="13 19" id="KW-1133">Transmembrane helix</keyword>
<evidence type="ECO:0000256" key="1">
    <source>
        <dbReference type="ARBA" id="ARBA00001698"/>
    </source>
</evidence>
<feature type="transmembrane region" description="Helical" evidence="19">
    <location>
        <begin position="155"/>
        <end position="176"/>
    </location>
</feature>
<sequence length="286" mass="32275">MQLMHIKAVNEDLEEYKKGVELLMKQRIVTAVIAAAVFLPIVMYGGLPFIFLTYLMASVGLYELLKMRNISLFTLPGLLSIVLLWIFLLPKDYQKFLNDFDYTKVELAFIVVLLFLTYTVATKNKFTFEDVGFSVLGTIYVGLGFYYFMETRDAGRVYIFYSLFMIWATDSGAYFIGKAFGKRKLWPEISPNKTIEGSIGGVVCAVIVAALFSVFTDIDASLLQLFVITIVLSIFGQIGDLVESALKRHFNVKDSGRILPGHGGILDRFDSLLFVWPLISFLHLIS</sequence>
<dbReference type="GO" id="GO:0004605">
    <property type="term" value="F:phosphatidate cytidylyltransferase activity"/>
    <property type="evidence" value="ECO:0007669"/>
    <property type="project" value="UniProtKB-EC"/>
</dbReference>
<reference evidence="20" key="1">
    <citation type="submission" date="2021-10" db="EMBL/GenBank/DDBJ databases">
        <authorList>
            <person name="Criscuolo A."/>
        </authorList>
    </citation>
    <scope>NUCLEOTIDE SEQUENCE</scope>
    <source>
        <strain evidence="20">CIP111885</strain>
    </source>
</reference>
<dbReference type="EC" id="2.7.7.41" evidence="6 18"/>
<comment type="catalytic activity">
    <reaction evidence="1 18">
        <text>a 1,2-diacyl-sn-glycero-3-phosphate + CTP + H(+) = a CDP-1,2-diacyl-sn-glycerol + diphosphate</text>
        <dbReference type="Rhea" id="RHEA:16229"/>
        <dbReference type="ChEBI" id="CHEBI:15378"/>
        <dbReference type="ChEBI" id="CHEBI:33019"/>
        <dbReference type="ChEBI" id="CHEBI:37563"/>
        <dbReference type="ChEBI" id="CHEBI:58332"/>
        <dbReference type="ChEBI" id="CHEBI:58608"/>
        <dbReference type="EC" id="2.7.7.41"/>
    </reaction>
</comment>
<dbReference type="InterPro" id="IPR000374">
    <property type="entry name" value="PC_trans"/>
</dbReference>
<evidence type="ECO:0000256" key="14">
    <source>
        <dbReference type="ARBA" id="ARBA00023098"/>
    </source>
</evidence>
<evidence type="ECO:0000313" key="21">
    <source>
        <dbReference type="Proteomes" id="UP000789845"/>
    </source>
</evidence>
<evidence type="ECO:0000256" key="18">
    <source>
        <dbReference type="RuleBase" id="RU003938"/>
    </source>
</evidence>
<comment type="pathway">
    <text evidence="3 18">Phospholipid metabolism; CDP-diacylglycerol biosynthesis; CDP-diacylglycerol from sn-glycerol 3-phosphate: step 3/3.</text>
</comment>
<comment type="subcellular location">
    <subcellularLocation>
        <location evidence="2">Cell membrane</location>
        <topology evidence="2">Multi-pass membrane protein</topology>
    </subcellularLocation>
</comment>
<keyword evidence="8" id="KW-1003">Cell membrane</keyword>
<dbReference type="AlphaFoldDB" id="A0A9C7G7C2"/>
<evidence type="ECO:0000256" key="5">
    <source>
        <dbReference type="ARBA" id="ARBA00010185"/>
    </source>
</evidence>
<feature type="transmembrane region" description="Helical" evidence="19">
    <location>
        <begin position="102"/>
        <end position="121"/>
    </location>
</feature>
<dbReference type="PROSITE" id="PS01315">
    <property type="entry name" value="CDS"/>
    <property type="match status" value="1"/>
</dbReference>
<gene>
    <name evidence="20" type="ORF">NEOCIP111885_01107</name>
</gene>
<keyword evidence="11 18" id="KW-0812">Transmembrane</keyword>
<evidence type="ECO:0000256" key="19">
    <source>
        <dbReference type="SAM" id="Phobius"/>
    </source>
</evidence>
<evidence type="ECO:0000256" key="4">
    <source>
        <dbReference type="ARBA" id="ARBA00005189"/>
    </source>
</evidence>
<evidence type="ECO:0000256" key="7">
    <source>
        <dbReference type="ARBA" id="ARBA00019373"/>
    </source>
</evidence>
<keyword evidence="16" id="KW-0594">Phospholipid biosynthesis</keyword>
<evidence type="ECO:0000256" key="13">
    <source>
        <dbReference type="ARBA" id="ARBA00022989"/>
    </source>
</evidence>
<organism evidence="20 21">
    <name type="scientific">Pseudoneobacillus rhizosphaerae</name>
    <dbReference type="NCBI Taxonomy" id="2880968"/>
    <lineage>
        <taxon>Bacteria</taxon>
        <taxon>Bacillati</taxon>
        <taxon>Bacillota</taxon>
        <taxon>Bacilli</taxon>
        <taxon>Bacillales</taxon>
        <taxon>Bacillaceae</taxon>
        <taxon>Pseudoneobacillus</taxon>
    </lineage>
</organism>
<feature type="transmembrane region" description="Helical" evidence="19">
    <location>
        <begin position="69"/>
        <end position="90"/>
    </location>
</feature>
<evidence type="ECO:0000256" key="12">
    <source>
        <dbReference type="ARBA" id="ARBA00022695"/>
    </source>
</evidence>
<evidence type="ECO:0000256" key="10">
    <source>
        <dbReference type="ARBA" id="ARBA00022679"/>
    </source>
</evidence>
<protein>
    <recommendedName>
        <fullName evidence="7 18">Phosphatidate cytidylyltransferase</fullName>
        <ecNumber evidence="6 18">2.7.7.41</ecNumber>
    </recommendedName>
</protein>
<keyword evidence="21" id="KW-1185">Reference proteome</keyword>
<evidence type="ECO:0000256" key="3">
    <source>
        <dbReference type="ARBA" id="ARBA00005119"/>
    </source>
</evidence>
<dbReference type="GO" id="GO:0016024">
    <property type="term" value="P:CDP-diacylglycerol biosynthetic process"/>
    <property type="evidence" value="ECO:0007669"/>
    <property type="project" value="TreeGrafter"/>
</dbReference>
<dbReference type="PANTHER" id="PTHR46382:SF1">
    <property type="entry name" value="PHOSPHATIDATE CYTIDYLYLTRANSFERASE"/>
    <property type="match status" value="1"/>
</dbReference>
<keyword evidence="17" id="KW-1208">Phospholipid metabolism</keyword>
<dbReference type="Proteomes" id="UP000789845">
    <property type="component" value="Unassembled WGS sequence"/>
</dbReference>
<evidence type="ECO:0000256" key="2">
    <source>
        <dbReference type="ARBA" id="ARBA00004651"/>
    </source>
</evidence>
<dbReference type="EMBL" id="CAKJTG010000005">
    <property type="protein sequence ID" value="CAG9607416.1"/>
    <property type="molecule type" value="Genomic_DNA"/>
</dbReference>
<evidence type="ECO:0000256" key="8">
    <source>
        <dbReference type="ARBA" id="ARBA00022475"/>
    </source>
</evidence>
<evidence type="ECO:0000256" key="11">
    <source>
        <dbReference type="ARBA" id="ARBA00022692"/>
    </source>
</evidence>
<comment type="similarity">
    <text evidence="5 18">Belongs to the CDS family.</text>
</comment>
<keyword evidence="9" id="KW-0444">Lipid biosynthesis</keyword>
<comment type="pathway">
    <text evidence="4">Lipid metabolism.</text>
</comment>
<evidence type="ECO:0000256" key="17">
    <source>
        <dbReference type="ARBA" id="ARBA00023264"/>
    </source>
</evidence>
<feature type="transmembrane region" description="Helical" evidence="19">
    <location>
        <begin position="222"/>
        <end position="242"/>
    </location>
</feature>
<evidence type="ECO:0000256" key="15">
    <source>
        <dbReference type="ARBA" id="ARBA00023136"/>
    </source>
</evidence>
<dbReference type="Pfam" id="PF01148">
    <property type="entry name" value="CTP_transf_1"/>
    <property type="match status" value="1"/>
</dbReference>
<keyword evidence="14" id="KW-0443">Lipid metabolism</keyword>